<feature type="binding site" evidence="11">
    <location>
        <position position="25"/>
    </location>
    <ligand>
        <name>a divalent metal cation</name>
        <dbReference type="ChEBI" id="CHEBI:60240"/>
    </ligand>
</feature>
<comment type="function">
    <text evidence="2 12">Endonuclease that specifically degrades the RNA of RNA-DNA hybrids.</text>
</comment>
<dbReference type="GO" id="GO:0046872">
    <property type="term" value="F:metal ion binding"/>
    <property type="evidence" value="ECO:0007669"/>
    <property type="project" value="UniProtKB-KW"/>
</dbReference>
<dbReference type="InterPro" id="IPR001352">
    <property type="entry name" value="RNase_HII/HIII"/>
</dbReference>
<evidence type="ECO:0000256" key="2">
    <source>
        <dbReference type="ARBA" id="ARBA00004065"/>
    </source>
</evidence>
<feature type="binding site" evidence="11">
    <location>
        <position position="124"/>
    </location>
    <ligand>
        <name>a divalent metal cation</name>
        <dbReference type="ChEBI" id="CHEBI:60240"/>
    </ligand>
</feature>
<comment type="similarity">
    <text evidence="4 12">Belongs to the RNase HII family.</text>
</comment>
<evidence type="ECO:0000313" key="15">
    <source>
        <dbReference type="Proteomes" id="UP000664859"/>
    </source>
</evidence>
<feature type="binding site" evidence="11">
    <location>
        <position position="26"/>
    </location>
    <ligand>
        <name>a divalent metal cation</name>
        <dbReference type="ChEBI" id="CHEBI:60240"/>
    </ligand>
</feature>
<dbReference type="InterPro" id="IPR036397">
    <property type="entry name" value="RNaseH_sf"/>
</dbReference>
<evidence type="ECO:0000256" key="1">
    <source>
        <dbReference type="ARBA" id="ARBA00000077"/>
    </source>
</evidence>
<evidence type="ECO:0000256" key="6">
    <source>
        <dbReference type="ARBA" id="ARBA00022722"/>
    </source>
</evidence>
<evidence type="ECO:0000313" key="14">
    <source>
        <dbReference type="EMBL" id="KAG5187825.1"/>
    </source>
</evidence>
<evidence type="ECO:0000256" key="12">
    <source>
        <dbReference type="RuleBase" id="RU003515"/>
    </source>
</evidence>
<dbReference type="PANTHER" id="PTHR10954:SF23">
    <property type="entry name" value="RIBONUCLEASE"/>
    <property type="match status" value="1"/>
</dbReference>
<evidence type="ECO:0000256" key="10">
    <source>
        <dbReference type="ARBA" id="ARBA00023211"/>
    </source>
</evidence>
<sequence>MTAAAPVPRRSLRLQAGIDWVIGVDEAGRGPLAGPVCAAAYALPATGLRIAGVVDSKLIAEPERERLYEELTAVRGALWSATVTSAQRIDEINILQATMESMQISAHDVMRQCPPAAKAAVLIDGNRVPDNMELPAECIIKGDGKEYSIAAASIIAKVTRDRLMRQYHEQYPAYGFERHKGYGTAAHMAAIAQHGACPIHRMTFKPLRVD</sequence>
<dbReference type="NCBIfam" id="NF000595">
    <property type="entry name" value="PRK00015.1-3"/>
    <property type="match status" value="1"/>
</dbReference>
<dbReference type="SUPFAM" id="SSF53098">
    <property type="entry name" value="Ribonuclease H-like"/>
    <property type="match status" value="1"/>
</dbReference>
<dbReference type="InterPro" id="IPR022898">
    <property type="entry name" value="RNase_HII"/>
</dbReference>
<name>A0A836CIH6_9STRA</name>
<evidence type="ECO:0000256" key="11">
    <source>
        <dbReference type="PROSITE-ProRule" id="PRU01319"/>
    </source>
</evidence>
<feature type="domain" description="RNase H type-2" evidence="13">
    <location>
        <begin position="19"/>
        <end position="210"/>
    </location>
</feature>
<keyword evidence="10" id="KW-0464">Manganese</keyword>
<dbReference type="EC" id="3.1.26.4" evidence="12"/>
<dbReference type="OrthoDB" id="7462577at2759"/>
<keyword evidence="7 11" id="KW-0479">Metal-binding</keyword>
<keyword evidence="9 11" id="KW-0378">Hydrolase</keyword>
<evidence type="ECO:0000256" key="9">
    <source>
        <dbReference type="ARBA" id="ARBA00022801"/>
    </source>
</evidence>
<evidence type="ECO:0000256" key="4">
    <source>
        <dbReference type="ARBA" id="ARBA00007383"/>
    </source>
</evidence>
<dbReference type="PANTHER" id="PTHR10954">
    <property type="entry name" value="RIBONUCLEASE H2 SUBUNIT A"/>
    <property type="match status" value="1"/>
</dbReference>
<dbReference type="GO" id="GO:0032299">
    <property type="term" value="C:ribonuclease H2 complex"/>
    <property type="evidence" value="ECO:0007669"/>
    <property type="project" value="TreeGrafter"/>
</dbReference>
<evidence type="ECO:0000259" key="13">
    <source>
        <dbReference type="PROSITE" id="PS51975"/>
    </source>
</evidence>
<evidence type="ECO:0000256" key="8">
    <source>
        <dbReference type="ARBA" id="ARBA00022759"/>
    </source>
</evidence>
<dbReference type="InterPro" id="IPR012337">
    <property type="entry name" value="RNaseH-like_sf"/>
</dbReference>
<dbReference type="GO" id="GO:0004523">
    <property type="term" value="F:RNA-DNA hybrid ribonuclease activity"/>
    <property type="evidence" value="ECO:0007669"/>
    <property type="project" value="UniProtKB-UniRule"/>
</dbReference>
<gene>
    <name evidence="14" type="ORF">JKP88DRAFT_271750</name>
</gene>
<evidence type="ECO:0000256" key="7">
    <source>
        <dbReference type="ARBA" id="ARBA00022723"/>
    </source>
</evidence>
<dbReference type="GO" id="GO:0003723">
    <property type="term" value="F:RNA binding"/>
    <property type="evidence" value="ECO:0007669"/>
    <property type="project" value="UniProtKB-UniRule"/>
</dbReference>
<dbReference type="GO" id="GO:0043137">
    <property type="term" value="P:DNA replication, removal of RNA primer"/>
    <property type="evidence" value="ECO:0007669"/>
    <property type="project" value="TreeGrafter"/>
</dbReference>
<comment type="cofactor">
    <cofactor evidence="11">
        <name>Mn(2+)</name>
        <dbReference type="ChEBI" id="CHEBI:29035"/>
    </cofactor>
    <cofactor evidence="11">
        <name>Mg(2+)</name>
        <dbReference type="ChEBI" id="CHEBI:18420"/>
    </cofactor>
    <text evidence="11">Manganese or magnesium. Binds 1 divalent metal ion per monomer in the absence of substrate. May bind a second metal ion after substrate binding.</text>
</comment>
<reference evidence="14" key="1">
    <citation type="submission" date="2021-02" db="EMBL/GenBank/DDBJ databases">
        <title>First Annotated Genome of the Yellow-green Alga Tribonema minus.</title>
        <authorList>
            <person name="Mahan K.M."/>
        </authorList>
    </citation>
    <scope>NUCLEOTIDE SEQUENCE</scope>
    <source>
        <strain evidence="14">UTEX B ZZ1240</strain>
    </source>
</reference>
<dbReference type="GO" id="GO:0006298">
    <property type="term" value="P:mismatch repair"/>
    <property type="evidence" value="ECO:0007669"/>
    <property type="project" value="TreeGrafter"/>
</dbReference>
<comment type="subcellular location">
    <subcellularLocation>
        <location evidence="3">Cytoplasm</location>
    </subcellularLocation>
</comment>
<dbReference type="GO" id="GO:0005737">
    <property type="term" value="C:cytoplasm"/>
    <property type="evidence" value="ECO:0007669"/>
    <property type="project" value="UniProtKB-SubCell"/>
</dbReference>
<dbReference type="Proteomes" id="UP000664859">
    <property type="component" value="Unassembled WGS sequence"/>
</dbReference>
<accession>A0A836CIH6</accession>
<dbReference type="Gene3D" id="3.30.420.10">
    <property type="entry name" value="Ribonuclease H-like superfamily/Ribonuclease H"/>
    <property type="match status" value="1"/>
</dbReference>
<comment type="catalytic activity">
    <reaction evidence="1 11 12">
        <text>Endonucleolytic cleavage to 5'-phosphomonoester.</text>
        <dbReference type="EC" id="3.1.26.4"/>
    </reaction>
</comment>
<dbReference type="HAMAP" id="MF_00052_B">
    <property type="entry name" value="RNase_HII_B"/>
    <property type="match status" value="1"/>
</dbReference>
<keyword evidence="8 11" id="KW-0255">Endonuclease</keyword>
<keyword evidence="5" id="KW-0963">Cytoplasm</keyword>
<dbReference type="PROSITE" id="PS51975">
    <property type="entry name" value="RNASE_H_2"/>
    <property type="match status" value="1"/>
</dbReference>
<dbReference type="CDD" id="cd07182">
    <property type="entry name" value="RNase_HII_bacteria_HII_like"/>
    <property type="match status" value="1"/>
</dbReference>
<organism evidence="14 15">
    <name type="scientific">Tribonema minus</name>
    <dbReference type="NCBI Taxonomy" id="303371"/>
    <lineage>
        <taxon>Eukaryota</taxon>
        <taxon>Sar</taxon>
        <taxon>Stramenopiles</taxon>
        <taxon>Ochrophyta</taxon>
        <taxon>PX clade</taxon>
        <taxon>Xanthophyceae</taxon>
        <taxon>Tribonematales</taxon>
        <taxon>Tribonemataceae</taxon>
        <taxon>Tribonema</taxon>
    </lineage>
</organism>
<comment type="caution">
    <text evidence="14">The sequence shown here is derived from an EMBL/GenBank/DDBJ whole genome shotgun (WGS) entry which is preliminary data.</text>
</comment>
<protein>
    <recommendedName>
        <fullName evidence="12">Ribonuclease</fullName>
        <ecNumber evidence="12">3.1.26.4</ecNumber>
    </recommendedName>
</protein>
<dbReference type="Pfam" id="PF01351">
    <property type="entry name" value="RNase_HII"/>
    <property type="match status" value="1"/>
</dbReference>
<evidence type="ECO:0000256" key="3">
    <source>
        <dbReference type="ARBA" id="ARBA00004496"/>
    </source>
</evidence>
<evidence type="ECO:0000256" key="5">
    <source>
        <dbReference type="ARBA" id="ARBA00022490"/>
    </source>
</evidence>
<keyword evidence="15" id="KW-1185">Reference proteome</keyword>
<dbReference type="InterPro" id="IPR024567">
    <property type="entry name" value="RNase_HII/HIII_dom"/>
</dbReference>
<dbReference type="EMBL" id="JAFCMP010000081">
    <property type="protein sequence ID" value="KAG5187825.1"/>
    <property type="molecule type" value="Genomic_DNA"/>
</dbReference>
<keyword evidence="6 11" id="KW-0540">Nuclease</keyword>
<proteinExistence type="inferred from homology"/>
<dbReference type="AlphaFoldDB" id="A0A836CIH6"/>